<name>A0A917N447_9ENTE</name>
<dbReference type="InterPro" id="IPR016181">
    <property type="entry name" value="Acyl_CoA_acyltransferase"/>
</dbReference>
<gene>
    <name evidence="4" type="ORF">GCM10011482_08770</name>
</gene>
<evidence type="ECO:0000313" key="5">
    <source>
        <dbReference type="Proteomes" id="UP000622610"/>
    </source>
</evidence>
<dbReference type="GO" id="GO:0016747">
    <property type="term" value="F:acyltransferase activity, transferring groups other than amino-acyl groups"/>
    <property type="evidence" value="ECO:0007669"/>
    <property type="project" value="InterPro"/>
</dbReference>
<dbReference type="PANTHER" id="PTHR42919">
    <property type="entry name" value="N-ALPHA-ACETYLTRANSFERASE"/>
    <property type="match status" value="1"/>
</dbReference>
<proteinExistence type="predicted"/>
<organism evidence="4 5">
    <name type="scientific">Enterococcus alcedinis</name>
    <dbReference type="NCBI Taxonomy" id="1274384"/>
    <lineage>
        <taxon>Bacteria</taxon>
        <taxon>Bacillati</taxon>
        <taxon>Bacillota</taxon>
        <taxon>Bacilli</taxon>
        <taxon>Lactobacillales</taxon>
        <taxon>Enterococcaceae</taxon>
        <taxon>Enterococcus</taxon>
    </lineage>
</organism>
<keyword evidence="1" id="KW-0808">Transferase</keyword>
<keyword evidence="5" id="KW-1185">Reference proteome</keyword>
<dbReference type="PANTHER" id="PTHR42919:SF8">
    <property type="entry name" value="N-ALPHA-ACETYLTRANSFERASE 50"/>
    <property type="match status" value="1"/>
</dbReference>
<dbReference type="InterPro" id="IPR051556">
    <property type="entry name" value="N-term/lysine_N-AcTrnsfr"/>
</dbReference>
<reference evidence="4" key="1">
    <citation type="journal article" date="2014" name="Int. J. Syst. Evol. Microbiol.">
        <title>Complete genome sequence of Corynebacterium casei LMG S-19264T (=DSM 44701T), isolated from a smear-ripened cheese.</title>
        <authorList>
            <consortium name="US DOE Joint Genome Institute (JGI-PGF)"/>
            <person name="Walter F."/>
            <person name="Albersmeier A."/>
            <person name="Kalinowski J."/>
            <person name="Ruckert C."/>
        </authorList>
    </citation>
    <scope>NUCLEOTIDE SEQUENCE</scope>
    <source>
        <strain evidence="4">CCM 8433</strain>
    </source>
</reference>
<accession>A0A917N447</accession>
<dbReference type="Pfam" id="PF00583">
    <property type="entry name" value="Acetyltransf_1"/>
    <property type="match status" value="1"/>
</dbReference>
<dbReference type="CDD" id="cd04301">
    <property type="entry name" value="NAT_SF"/>
    <property type="match status" value="1"/>
</dbReference>
<evidence type="ECO:0000313" key="4">
    <source>
        <dbReference type="EMBL" id="GGI65223.1"/>
    </source>
</evidence>
<protein>
    <recommendedName>
        <fullName evidence="3">N-acetyltransferase domain-containing protein</fullName>
    </recommendedName>
</protein>
<reference evidence="4" key="2">
    <citation type="submission" date="2020-09" db="EMBL/GenBank/DDBJ databases">
        <authorList>
            <person name="Sun Q."/>
            <person name="Sedlacek I."/>
        </authorList>
    </citation>
    <scope>NUCLEOTIDE SEQUENCE</scope>
    <source>
        <strain evidence="4">CCM 8433</strain>
    </source>
</reference>
<evidence type="ECO:0000259" key="3">
    <source>
        <dbReference type="PROSITE" id="PS51186"/>
    </source>
</evidence>
<dbReference type="AlphaFoldDB" id="A0A917N447"/>
<evidence type="ECO:0000256" key="2">
    <source>
        <dbReference type="ARBA" id="ARBA00023315"/>
    </source>
</evidence>
<dbReference type="PROSITE" id="PS51186">
    <property type="entry name" value="GNAT"/>
    <property type="match status" value="1"/>
</dbReference>
<dbReference type="InterPro" id="IPR000182">
    <property type="entry name" value="GNAT_dom"/>
</dbReference>
<keyword evidence="2" id="KW-0012">Acyltransferase</keyword>
<dbReference type="Proteomes" id="UP000622610">
    <property type="component" value="Unassembled WGS sequence"/>
</dbReference>
<dbReference type="RefSeq" id="WP_188367057.1">
    <property type="nucleotide sequence ID" value="NZ_BMDT01000002.1"/>
</dbReference>
<dbReference type="EMBL" id="BMDT01000002">
    <property type="protein sequence ID" value="GGI65223.1"/>
    <property type="molecule type" value="Genomic_DNA"/>
</dbReference>
<dbReference type="SUPFAM" id="SSF55729">
    <property type="entry name" value="Acyl-CoA N-acyltransferases (Nat)"/>
    <property type="match status" value="1"/>
</dbReference>
<sequence>MEKNQVTFESIEVEELRSVLEGIFDAQNEAAGIEKIEDEMIAIAAVYQGKIAGGLIAKQTYESIYINLLAVDEGYREQRIGSQLMQKIEEIARQREMIHLTLTTKSYQALEFYQKNGYEIFGSLEDMPMRGVTKYYLHKRLKA</sequence>
<comment type="caution">
    <text evidence="4">The sequence shown here is derived from an EMBL/GenBank/DDBJ whole genome shotgun (WGS) entry which is preliminary data.</text>
</comment>
<feature type="domain" description="N-acetyltransferase" evidence="3">
    <location>
        <begin position="6"/>
        <end position="142"/>
    </location>
</feature>
<dbReference type="Gene3D" id="3.40.630.30">
    <property type="match status" value="1"/>
</dbReference>
<evidence type="ECO:0000256" key="1">
    <source>
        <dbReference type="ARBA" id="ARBA00022679"/>
    </source>
</evidence>